<comment type="similarity">
    <text evidence="3">Belongs to the CFAP300 family.</text>
</comment>
<evidence type="ECO:0000256" key="1">
    <source>
        <dbReference type="ARBA" id="ARBA00002404"/>
    </source>
</evidence>
<evidence type="ECO:0000256" key="4">
    <source>
        <dbReference type="ARBA" id="ARBA00022174"/>
    </source>
</evidence>
<reference evidence="9" key="1">
    <citation type="submission" date="2025-08" db="UniProtKB">
        <authorList>
            <consortium name="RefSeq"/>
        </authorList>
    </citation>
    <scope>IDENTIFICATION</scope>
</reference>
<dbReference type="Pfam" id="PF14926">
    <property type="entry name" value="CFAP300"/>
    <property type="match status" value="1"/>
</dbReference>
<dbReference type="GeneID" id="105367197"/>
<dbReference type="PANTHER" id="PTHR31078:SF1">
    <property type="entry name" value="CILIA- AND FLAGELLA-ASSOCIATED PROTEIN 300"/>
    <property type="match status" value="1"/>
</dbReference>
<protein>
    <recommendedName>
        <fullName evidence="4">Cilia- and flagella-associated protein 300</fullName>
    </recommendedName>
</protein>
<dbReference type="RefSeq" id="XP_011504128.1">
    <property type="nucleotide sequence ID" value="XM_011505826.1"/>
</dbReference>
<dbReference type="InterPro" id="IPR029416">
    <property type="entry name" value="CFAP300"/>
</dbReference>
<evidence type="ECO:0000256" key="2">
    <source>
        <dbReference type="ARBA" id="ARBA00004430"/>
    </source>
</evidence>
<feature type="non-terminal residue" evidence="9">
    <location>
        <position position="98"/>
    </location>
</feature>
<name>A0AAJ7E192_9HYME</name>
<evidence type="ECO:0000313" key="9">
    <source>
        <dbReference type="RefSeq" id="XP_011504128.1"/>
    </source>
</evidence>
<evidence type="ECO:0000256" key="5">
    <source>
        <dbReference type="ARBA" id="ARBA00022490"/>
    </source>
</evidence>
<comment type="function">
    <text evidence="1">Cilium- and flagellum-specific protein that plays a role in axonemal structure organization and motility. May play a role in outer and inner dynein arm assembly.</text>
</comment>
<dbReference type="GO" id="GO:0005930">
    <property type="term" value="C:axoneme"/>
    <property type="evidence" value="ECO:0007669"/>
    <property type="project" value="UniProtKB-SubCell"/>
</dbReference>
<proteinExistence type="inferred from homology"/>
<evidence type="ECO:0000313" key="8">
    <source>
        <dbReference type="Proteomes" id="UP000695007"/>
    </source>
</evidence>
<dbReference type="AlphaFoldDB" id="A0AAJ7E192"/>
<gene>
    <name evidence="9" type="primary">LOC105367197</name>
</gene>
<keyword evidence="5" id="KW-0963">Cytoplasm</keyword>
<keyword evidence="6" id="KW-0206">Cytoskeleton</keyword>
<dbReference type="Proteomes" id="UP000695007">
    <property type="component" value="Unplaced"/>
</dbReference>
<evidence type="ECO:0000256" key="3">
    <source>
        <dbReference type="ARBA" id="ARBA00009205"/>
    </source>
</evidence>
<keyword evidence="7" id="KW-0966">Cell projection</keyword>
<dbReference type="PANTHER" id="PTHR31078">
    <property type="entry name" value="CILIA- AND FLAGELLA-ASSOCIATED PROTEIN 300"/>
    <property type="match status" value="1"/>
</dbReference>
<keyword evidence="8" id="KW-1185">Reference proteome</keyword>
<evidence type="ECO:0000256" key="6">
    <source>
        <dbReference type="ARBA" id="ARBA00023212"/>
    </source>
</evidence>
<sequence length="98" mass="11716">MSFFDKLMDPENKIVFNTGKIRQRYETVVDDFVICDNLRGMLLDTECPEYNLFTDEERQEFIFRIFELLVLGGVLCQFENEIKPYLDITRSIYKDLIT</sequence>
<organism evidence="8 9">
    <name type="scientific">Ceratosolen solmsi marchali</name>
    <dbReference type="NCBI Taxonomy" id="326594"/>
    <lineage>
        <taxon>Eukaryota</taxon>
        <taxon>Metazoa</taxon>
        <taxon>Ecdysozoa</taxon>
        <taxon>Arthropoda</taxon>
        <taxon>Hexapoda</taxon>
        <taxon>Insecta</taxon>
        <taxon>Pterygota</taxon>
        <taxon>Neoptera</taxon>
        <taxon>Endopterygota</taxon>
        <taxon>Hymenoptera</taxon>
        <taxon>Apocrita</taxon>
        <taxon>Proctotrupomorpha</taxon>
        <taxon>Chalcidoidea</taxon>
        <taxon>Agaonidae</taxon>
        <taxon>Agaoninae</taxon>
        <taxon>Ceratosolen</taxon>
    </lineage>
</organism>
<dbReference type="KEGG" id="csol:105367197"/>
<comment type="subcellular location">
    <subcellularLocation>
        <location evidence="2">Cytoplasm</location>
        <location evidence="2">Cytoskeleton</location>
        <location evidence="2">Cilium axoneme</location>
    </subcellularLocation>
</comment>
<evidence type="ECO:0000256" key="7">
    <source>
        <dbReference type="ARBA" id="ARBA00023273"/>
    </source>
</evidence>
<accession>A0AAJ7E192</accession>